<name>A0ABQ4XP52_9ASTR</name>
<proteinExistence type="predicted"/>
<organism evidence="1 2">
    <name type="scientific">Tanacetum coccineum</name>
    <dbReference type="NCBI Taxonomy" id="301880"/>
    <lineage>
        <taxon>Eukaryota</taxon>
        <taxon>Viridiplantae</taxon>
        <taxon>Streptophyta</taxon>
        <taxon>Embryophyta</taxon>
        <taxon>Tracheophyta</taxon>
        <taxon>Spermatophyta</taxon>
        <taxon>Magnoliopsida</taxon>
        <taxon>eudicotyledons</taxon>
        <taxon>Gunneridae</taxon>
        <taxon>Pentapetalae</taxon>
        <taxon>asterids</taxon>
        <taxon>campanulids</taxon>
        <taxon>Asterales</taxon>
        <taxon>Asteraceae</taxon>
        <taxon>Asteroideae</taxon>
        <taxon>Anthemideae</taxon>
        <taxon>Anthemidinae</taxon>
        <taxon>Tanacetum</taxon>
    </lineage>
</organism>
<dbReference type="EMBL" id="BQNB010009660">
    <property type="protein sequence ID" value="GJS66595.1"/>
    <property type="molecule type" value="Genomic_DNA"/>
</dbReference>
<evidence type="ECO:0000313" key="1">
    <source>
        <dbReference type="EMBL" id="GJS66595.1"/>
    </source>
</evidence>
<keyword evidence="2" id="KW-1185">Reference proteome</keyword>
<accession>A0ABQ4XP52</accession>
<evidence type="ECO:0000313" key="2">
    <source>
        <dbReference type="Proteomes" id="UP001151760"/>
    </source>
</evidence>
<gene>
    <name evidence="1" type="ORF">Tco_0681159</name>
</gene>
<reference evidence="1" key="1">
    <citation type="journal article" date="2022" name="Int. J. Mol. Sci.">
        <title>Draft Genome of Tanacetum Coccineum: Genomic Comparison of Closely Related Tanacetum-Family Plants.</title>
        <authorList>
            <person name="Yamashiro T."/>
            <person name="Shiraishi A."/>
            <person name="Nakayama K."/>
            <person name="Satake H."/>
        </authorList>
    </citation>
    <scope>NUCLEOTIDE SEQUENCE</scope>
</reference>
<comment type="caution">
    <text evidence="1">The sequence shown here is derived from an EMBL/GenBank/DDBJ whole genome shotgun (WGS) entry which is preliminary data.</text>
</comment>
<reference evidence="1" key="2">
    <citation type="submission" date="2022-01" db="EMBL/GenBank/DDBJ databases">
        <authorList>
            <person name="Yamashiro T."/>
            <person name="Shiraishi A."/>
            <person name="Satake H."/>
            <person name="Nakayama K."/>
        </authorList>
    </citation>
    <scope>NUCLEOTIDE SEQUENCE</scope>
</reference>
<protein>
    <submittedName>
        <fullName evidence="1">Uncharacterized protein</fullName>
    </submittedName>
</protein>
<dbReference type="Proteomes" id="UP001151760">
    <property type="component" value="Unassembled WGS sequence"/>
</dbReference>
<sequence>MIMQKDDKGKGKLNEEEVYNKVKEQMLGKKRKGKLDEEEVYNKLLMHQLNNYPGPKKPIYSEVKVTNWIHGLRATKAADVGTFSKWRRTMFRNEVK</sequence>